<reference evidence="1" key="1">
    <citation type="submission" date="2019-08" db="EMBL/GenBank/DDBJ databases">
        <title>The genome of the North American firefly Photinus pyralis.</title>
        <authorList>
            <consortium name="Photinus pyralis genome working group"/>
            <person name="Fallon T.R."/>
            <person name="Sander Lower S.E."/>
            <person name="Weng J.-K."/>
        </authorList>
    </citation>
    <scope>NUCLEOTIDE SEQUENCE</scope>
    <source>
        <strain evidence="1">TRF0915ILg1</strain>
        <tissue evidence="1">Whole body</tissue>
    </source>
</reference>
<sequence>MFGKELSLPCDLVYGSSPDDEEIGEPYVENLRKDMDSIHELAQKDTRMGSDRMKDRYDVKAEARRFNEGDLVWLYNPRKPNKRRDVCIKKTDRAQSEVVHINQLAPYKGNHNEDEEDFVHLRLQTVRPVGDQQFQAFIQMASNGKKFCYGVAVEKVQDFFQAFEDHGLVHCVSTDLRMSREIADQFRRRCGRLNELKNQGQNVGSVLR</sequence>
<accession>A0A8K0D626</accession>
<dbReference type="InterPro" id="IPR043472">
    <property type="entry name" value="Macro_dom-like"/>
</dbReference>
<protein>
    <submittedName>
        <fullName evidence="1">Uncharacterized protein</fullName>
    </submittedName>
</protein>
<keyword evidence="2" id="KW-1185">Reference proteome</keyword>
<dbReference type="AlphaFoldDB" id="A0A8K0D626"/>
<comment type="caution">
    <text evidence="1">The sequence shown here is derived from an EMBL/GenBank/DDBJ whole genome shotgun (WGS) entry which is preliminary data.</text>
</comment>
<evidence type="ECO:0000313" key="1">
    <source>
        <dbReference type="EMBL" id="KAF2897707.1"/>
    </source>
</evidence>
<gene>
    <name evidence="1" type="ORF">ILUMI_08468</name>
</gene>
<organism evidence="1 2">
    <name type="scientific">Ignelater luminosus</name>
    <name type="common">Cucubano</name>
    <name type="synonym">Pyrophorus luminosus</name>
    <dbReference type="NCBI Taxonomy" id="2038154"/>
    <lineage>
        <taxon>Eukaryota</taxon>
        <taxon>Metazoa</taxon>
        <taxon>Ecdysozoa</taxon>
        <taxon>Arthropoda</taxon>
        <taxon>Hexapoda</taxon>
        <taxon>Insecta</taxon>
        <taxon>Pterygota</taxon>
        <taxon>Neoptera</taxon>
        <taxon>Endopterygota</taxon>
        <taxon>Coleoptera</taxon>
        <taxon>Polyphaga</taxon>
        <taxon>Elateriformia</taxon>
        <taxon>Elateroidea</taxon>
        <taxon>Elateridae</taxon>
        <taxon>Agrypninae</taxon>
        <taxon>Pyrophorini</taxon>
        <taxon>Ignelater</taxon>
    </lineage>
</organism>
<dbReference type="OrthoDB" id="2155246at2759"/>
<dbReference type="Proteomes" id="UP000801492">
    <property type="component" value="Unassembled WGS sequence"/>
</dbReference>
<name>A0A8K0D626_IGNLU</name>
<dbReference type="EMBL" id="VTPC01003967">
    <property type="protein sequence ID" value="KAF2897707.1"/>
    <property type="molecule type" value="Genomic_DNA"/>
</dbReference>
<evidence type="ECO:0000313" key="2">
    <source>
        <dbReference type="Proteomes" id="UP000801492"/>
    </source>
</evidence>
<dbReference type="Gene3D" id="3.40.220.10">
    <property type="entry name" value="Leucine Aminopeptidase, subunit E, domain 1"/>
    <property type="match status" value="1"/>
</dbReference>
<proteinExistence type="predicted"/>